<dbReference type="GO" id="GO:0004386">
    <property type="term" value="F:helicase activity"/>
    <property type="evidence" value="ECO:0007669"/>
    <property type="project" value="UniProtKB-KW"/>
</dbReference>
<gene>
    <name evidence="7" type="ORF">H6G95_18670</name>
</gene>
<evidence type="ECO:0000256" key="1">
    <source>
        <dbReference type="ARBA" id="ARBA00022741"/>
    </source>
</evidence>
<dbReference type="SMART" id="SM00507">
    <property type="entry name" value="HNHc"/>
    <property type="match status" value="1"/>
</dbReference>
<sequence length="843" mass="96522">MNYKSINLDQLRDQSANYHSKIPFQHQIEAFEALSKTFKFDSEKPGSGILVLPTGAGKTFTAVRWLSDHVIPKNIKILWLAPSFYLLDQAYDTFEKGAKDIPEPKKTLNIRCVSSNPSHAKAPSIQLTDDIVIMTIQTAINNLHPDAVDTMGNKFETAFRKFIDSCRETGLFVVVDEAHHSPAYGCRNLLIGEKDSALGLRGLLPGLHLLGLTATPTYNDKARRGWLWKIFENEIIYEAKKESLILQGVLARPNYIEVATGKELEVDDKLYDRLVKQHQDLPESIIEKLASDKQRNNFIVHTYVSNKDAYGKTIIFADRWFQCVYIKEKLLGKGIKVDAIYSQIDADPGSAEARNKRTQSDNQRILDEFKNGKLDVLINVRMLTEGADVPSVQTVFITRQTTSSILMTQMIGRALRGEKVGGSAEANVVLFFDDWKRLVDWANPKDGDTIDKPKLSLKGYHPFEYISIRLVEELSKSIESSGDYQIVFSKICPIGWYKTEIVYADADNKHESMESFTEFVMVYEHTKSKFDSFILFISSTNLLDEWSKEYLDDKWMQSQVQQWISDGFERKTDNIGEKLDSDLIKIVRHIAQNQSVPIYHPFEERELYDLDKIAYKVIDLPSRLKYEYLSKEFSQPETLWKVFYKSLIRFETAVDAAIRNIINPKPEGEITPLVILTPERGVKELNEVEKEEVKKRDGYACLCCGVNTKGKLQIDHIKPFSMGGETSKENSQTLCVTCNRCKGQNEIDFRCNTTKLINPKNLDLSFTSEGEKAIKALTRVVNFFYHCKAVSKIDWEVYTYTYNIYLYPSNNPEWLLKHKAELLKLIKNKLGCHAEYINVSTMK</sequence>
<keyword evidence="4" id="KW-0067">ATP-binding</keyword>
<keyword evidence="3 7" id="KW-0347">Helicase</keyword>
<evidence type="ECO:0000259" key="6">
    <source>
        <dbReference type="PROSITE" id="PS51194"/>
    </source>
</evidence>
<dbReference type="Pfam" id="PF04851">
    <property type="entry name" value="ResIII"/>
    <property type="match status" value="1"/>
</dbReference>
<feature type="domain" description="Helicase ATP-binding" evidence="5">
    <location>
        <begin position="39"/>
        <end position="234"/>
    </location>
</feature>
<dbReference type="Pfam" id="PF01844">
    <property type="entry name" value="HNH"/>
    <property type="match status" value="1"/>
</dbReference>
<keyword evidence="1" id="KW-0547">Nucleotide-binding</keyword>
<evidence type="ECO:0000256" key="3">
    <source>
        <dbReference type="ARBA" id="ARBA00022806"/>
    </source>
</evidence>
<dbReference type="PROSITE" id="PS51194">
    <property type="entry name" value="HELICASE_CTER"/>
    <property type="match status" value="1"/>
</dbReference>
<name>A0ABR8EXP9_NOSLI</name>
<evidence type="ECO:0000313" key="8">
    <source>
        <dbReference type="Proteomes" id="UP000604661"/>
    </source>
</evidence>
<evidence type="ECO:0000313" key="7">
    <source>
        <dbReference type="EMBL" id="MBD2562602.1"/>
    </source>
</evidence>
<keyword evidence="2" id="KW-0378">Hydrolase</keyword>
<dbReference type="Proteomes" id="UP000604661">
    <property type="component" value="Unassembled WGS sequence"/>
</dbReference>
<dbReference type="Gene3D" id="3.40.50.300">
    <property type="entry name" value="P-loop containing nucleotide triphosphate hydrolases"/>
    <property type="match status" value="2"/>
</dbReference>
<keyword evidence="8" id="KW-1185">Reference proteome</keyword>
<dbReference type="PANTHER" id="PTHR11274">
    <property type="entry name" value="RAD25/XP-B DNA REPAIR HELICASE"/>
    <property type="match status" value="1"/>
</dbReference>
<dbReference type="EMBL" id="JACJTE010000020">
    <property type="protein sequence ID" value="MBD2562602.1"/>
    <property type="molecule type" value="Genomic_DNA"/>
</dbReference>
<comment type="caution">
    <text evidence="7">The sequence shown here is derived from an EMBL/GenBank/DDBJ whole genome shotgun (WGS) entry which is preliminary data.</text>
</comment>
<dbReference type="Gene3D" id="1.10.30.50">
    <property type="match status" value="1"/>
</dbReference>
<dbReference type="SUPFAM" id="SSF52540">
    <property type="entry name" value="P-loop containing nucleoside triphosphate hydrolases"/>
    <property type="match status" value="1"/>
</dbReference>
<dbReference type="InterPro" id="IPR003615">
    <property type="entry name" value="HNH_nuc"/>
</dbReference>
<proteinExistence type="predicted"/>
<evidence type="ECO:0000259" key="5">
    <source>
        <dbReference type="PROSITE" id="PS51192"/>
    </source>
</evidence>
<accession>A0ABR8EXP9</accession>
<dbReference type="SMART" id="SM00490">
    <property type="entry name" value="HELICc"/>
    <property type="match status" value="1"/>
</dbReference>
<feature type="domain" description="Helicase C-terminal" evidence="6">
    <location>
        <begin position="281"/>
        <end position="482"/>
    </location>
</feature>
<protein>
    <submittedName>
        <fullName evidence="7">DEAD/DEAH box helicase family protein</fullName>
    </submittedName>
</protein>
<dbReference type="InterPro" id="IPR002711">
    <property type="entry name" value="HNH"/>
</dbReference>
<dbReference type="CDD" id="cd00085">
    <property type="entry name" value="HNHc"/>
    <property type="match status" value="1"/>
</dbReference>
<dbReference type="PROSITE" id="PS51192">
    <property type="entry name" value="HELICASE_ATP_BIND_1"/>
    <property type="match status" value="1"/>
</dbReference>
<organism evidence="7 8">
    <name type="scientific">Nostoc linckia FACHB-391</name>
    <dbReference type="NCBI Taxonomy" id="2692906"/>
    <lineage>
        <taxon>Bacteria</taxon>
        <taxon>Bacillati</taxon>
        <taxon>Cyanobacteriota</taxon>
        <taxon>Cyanophyceae</taxon>
        <taxon>Nostocales</taxon>
        <taxon>Nostocaceae</taxon>
        <taxon>Nostoc</taxon>
    </lineage>
</organism>
<reference evidence="7 8" key="1">
    <citation type="journal article" date="2020" name="ISME J.">
        <title>Comparative genomics reveals insights into cyanobacterial evolution and habitat adaptation.</title>
        <authorList>
            <person name="Chen M.Y."/>
            <person name="Teng W.K."/>
            <person name="Zhao L."/>
            <person name="Hu C.X."/>
            <person name="Zhou Y.K."/>
            <person name="Han B.P."/>
            <person name="Song L.R."/>
            <person name="Shu W.S."/>
        </authorList>
    </citation>
    <scope>NUCLEOTIDE SEQUENCE [LARGE SCALE GENOMIC DNA]</scope>
    <source>
        <strain evidence="7 8">FACHB-391</strain>
    </source>
</reference>
<evidence type="ECO:0000256" key="2">
    <source>
        <dbReference type="ARBA" id="ARBA00022801"/>
    </source>
</evidence>
<dbReference type="InterPro" id="IPR027417">
    <property type="entry name" value="P-loop_NTPase"/>
</dbReference>
<dbReference type="InterPro" id="IPR014001">
    <property type="entry name" value="Helicase_ATP-bd"/>
</dbReference>
<dbReference type="InterPro" id="IPR050615">
    <property type="entry name" value="ATP-dep_DNA_Helicase"/>
</dbReference>
<dbReference type="InterPro" id="IPR006935">
    <property type="entry name" value="Helicase/UvrB_N"/>
</dbReference>
<dbReference type="SMART" id="SM00487">
    <property type="entry name" value="DEXDc"/>
    <property type="match status" value="1"/>
</dbReference>
<evidence type="ECO:0000256" key="4">
    <source>
        <dbReference type="ARBA" id="ARBA00022840"/>
    </source>
</evidence>
<dbReference type="PANTHER" id="PTHR11274:SF0">
    <property type="entry name" value="GENERAL TRANSCRIPTION AND DNA REPAIR FACTOR IIH HELICASE SUBUNIT XPB"/>
    <property type="match status" value="1"/>
</dbReference>
<dbReference type="InterPro" id="IPR001650">
    <property type="entry name" value="Helicase_C-like"/>
</dbReference>
<dbReference type="Pfam" id="PF00271">
    <property type="entry name" value="Helicase_C"/>
    <property type="match status" value="1"/>
</dbReference>